<dbReference type="Pfam" id="PF06912">
    <property type="entry name" value="DUF1275"/>
    <property type="match status" value="1"/>
</dbReference>
<keyword evidence="1" id="KW-1133">Transmembrane helix</keyword>
<keyword evidence="1" id="KW-0812">Transmembrane</keyword>
<protein>
    <submittedName>
        <fullName evidence="2">YoaK family protein</fullName>
    </submittedName>
</protein>
<proteinExistence type="predicted"/>
<evidence type="ECO:0000313" key="3">
    <source>
        <dbReference type="Proteomes" id="UP001589828"/>
    </source>
</evidence>
<keyword evidence="1" id="KW-0472">Membrane</keyword>
<comment type="caution">
    <text evidence="2">The sequence shown here is derived from an EMBL/GenBank/DDBJ whole genome shotgun (WGS) entry which is preliminary data.</text>
</comment>
<organism evidence="2 3">
    <name type="scientific">Mucilaginibacter angelicae</name>
    <dbReference type="NCBI Taxonomy" id="869718"/>
    <lineage>
        <taxon>Bacteria</taxon>
        <taxon>Pseudomonadati</taxon>
        <taxon>Bacteroidota</taxon>
        <taxon>Sphingobacteriia</taxon>
        <taxon>Sphingobacteriales</taxon>
        <taxon>Sphingobacteriaceae</taxon>
        <taxon>Mucilaginibacter</taxon>
    </lineage>
</organism>
<feature type="transmembrane region" description="Helical" evidence="1">
    <location>
        <begin position="12"/>
        <end position="40"/>
    </location>
</feature>
<gene>
    <name evidence="2" type="ORF">ACFFGT_01965</name>
</gene>
<name>A0ABV6KZN3_9SPHI</name>
<dbReference type="RefSeq" id="WP_377020814.1">
    <property type="nucleotide sequence ID" value="NZ_JBHLTS010000004.1"/>
</dbReference>
<keyword evidence="3" id="KW-1185">Reference proteome</keyword>
<reference evidence="2 3" key="1">
    <citation type="submission" date="2024-09" db="EMBL/GenBank/DDBJ databases">
        <authorList>
            <person name="Sun Q."/>
            <person name="Mori K."/>
        </authorList>
    </citation>
    <scope>NUCLEOTIDE SEQUENCE [LARGE SCALE GENOMIC DNA]</scope>
    <source>
        <strain evidence="2 3">NCAIM B.02415</strain>
    </source>
</reference>
<feature type="transmembrane region" description="Helical" evidence="1">
    <location>
        <begin position="150"/>
        <end position="169"/>
    </location>
</feature>
<feature type="transmembrane region" description="Helical" evidence="1">
    <location>
        <begin position="119"/>
        <end position="138"/>
    </location>
</feature>
<dbReference type="Proteomes" id="UP001589828">
    <property type="component" value="Unassembled WGS sequence"/>
</dbReference>
<evidence type="ECO:0000256" key="1">
    <source>
        <dbReference type="SAM" id="Phobius"/>
    </source>
</evidence>
<dbReference type="InterPro" id="IPR010699">
    <property type="entry name" value="DUF1275"/>
</dbReference>
<dbReference type="PANTHER" id="PTHR37314:SF5">
    <property type="entry name" value="SLR0142 PROTEIN"/>
    <property type="match status" value="1"/>
</dbReference>
<dbReference type="EMBL" id="JBHLTS010000004">
    <property type="protein sequence ID" value="MFC0512938.1"/>
    <property type="molecule type" value="Genomic_DNA"/>
</dbReference>
<feature type="transmembrane region" description="Helical" evidence="1">
    <location>
        <begin position="181"/>
        <end position="201"/>
    </location>
</feature>
<evidence type="ECO:0000313" key="2">
    <source>
        <dbReference type="EMBL" id="MFC0512938.1"/>
    </source>
</evidence>
<feature type="transmembrane region" description="Helical" evidence="1">
    <location>
        <begin position="208"/>
        <end position="227"/>
    </location>
</feature>
<accession>A0ABV6KZN3</accession>
<feature type="transmembrane region" description="Helical" evidence="1">
    <location>
        <begin position="60"/>
        <end position="80"/>
    </location>
</feature>
<dbReference type="PANTHER" id="PTHR37314">
    <property type="entry name" value="SLR0142 PROTEIN"/>
    <property type="match status" value="1"/>
</dbReference>
<sequence length="228" mass="24914">MEDFNEAYKMRVGTIILTFAAGFCDALTFVTANALFSAHITGNFILFAYEVAVTHHLTAWGKLISLPVFMLSVVLSGVLVKRIKNKYNLLVIEGVILIIASLINFFGRPFLGDGSPALYFSYCISMVIVIAMALQNVFGRSYTKDTFGTTTMMTGNLISASLLISGYFLRKNWEKAELISLRRLLVTMAGFLFGCICGALLGKEIGLTAAVIPGITLLLFFCGTTELL</sequence>
<feature type="transmembrane region" description="Helical" evidence="1">
    <location>
        <begin position="87"/>
        <end position="107"/>
    </location>
</feature>